<dbReference type="InterPro" id="IPR003531">
    <property type="entry name" value="Hempt_rcpt_S_F1_CS"/>
</dbReference>
<keyword evidence="4 9" id="KW-1133">Transmembrane helix</keyword>
<accession>A0A8J6FKV4</accession>
<keyword evidence="3 10" id="KW-0732">Signal</keyword>
<evidence type="ECO:0000259" key="11">
    <source>
        <dbReference type="PROSITE" id="PS50853"/>
    </source>
</evidence>
<keyword evidence="8" id="KW-0325">Glycoprotein</keyword>
<evidence type="ECO:0000313" key="13">
    <source>
        <dbReference type="Proteomes" id="UP000770717"/>
    </source>
</evidence>
<name>A0A8J6FKV4_ELECQ</name>
<protein>
    <recommendedName>
        <fullName evidence="11">Fibronectin type-III domain-containing protein</fullName>
    </recommendedName>
</protein>
<keyword evidence="7" id="KW-0675">Receptor</keyword>
<dbReference type="OrthoDB" id="8906725at2759"/>
<evidence type="ECO:0000256" key="6">
    <source>
        <dbReference type="ARBA" id="ARBA00023157"/>
    </source>
</evidence>
<comment type="subcellular location">
    <subcellularLocation>
        <location evidence="1">Membrane</location>
        <topology evidence="1">Single-pass type I membrane protein</topology>
    </subcellularLocation>
</comment>
<keyword evidence="13" id="KW-1185">Reference proteome</keyword>
<feature type="signal peptide" evidence="10">
    <location>
        <begin position="1"/>
        <end position="23"/>
    </location>
</feature>
<proteinExistence type="predicted"/>
<organism evidence="12 13">
    <name type="scientific">Eleutherodactylus coqui</name>
    <name type="common">Puerto Rican coqui</name>
    <dbReference type="NCBI Taxonomy" id="57060"/>
    <lineage>
        <taxon>Eukaryota</taxon>
        <taxon>Metazoa</taxon>
        <taxon>Chordata</taxon>
        <taxon>Craniata</taxon>
        <taxon>Vertebrata</taxon>
        <taxon>Euteleostomi</taxon>
        <taxon>Amphibia</taxon>
        <taxon>Batrachia</taxon>
        <taxon>Anura</taxon>
        <taxon>Neobatrachia</taxon>
        <taxon>Hyloidea</taxon>
        <taxon>Eleutherodactylidae</taxon>
        <taxon>Eleutherodactylinae</taxon>
        <taxon>Eleutherodactylus</taxon>
        <taxon>Eleutherodactylus</taxon>
    </lineage>
</organism>
<comment type="caution">
    <text evidence="12">The sequence shown here is derived from an EMBL/GenBank/DDBJ whole genome shotgun (WGS) entry which is preliminary data.</text>
</comment>
<evidence type="ECO:0000313" key="12">
    <source>
        <dbReference type="EMBL" id="KAG9488519.1"/>
    </source>
</evidence>
<dbReference type="EMBL" id="WNTK01000002">
    <property type="protein sequence ID" value="KAG9488519.1"/>
    <property type="molecule type" value="Genomic_DNA"/>
</dbReference>
<dbReference type="GO" id="GO:0009897">
    <property type="term" value="C:external side of plasma membrane"/>
    <property type="evidence" value="ECO:0007669"/>
    <property type="project" value="TreeGrafter"/>
</dbReference>
<evidence type="ECO:0000256" key="9">
    <source>
        <dbReference type="SAM" id="Phobius"/>
    </source>
</evidence>
<feature type="transmembrane region" description="Helical" evidence="9">
    <location>
        <begin position="337"/>
        <end position="358"/>
    </location>
</feature>
<keyword evidence="2 9" id="KW-0812">Transmembrane</keyword>
<evidence type="ECO:0000256" key="1">
    <source>
        <dbReference type="ARBA" id="ARBA00004479"/>
    </source>
</evidence>
<dbReference type="InterPro" id="IPR003961">
    <property type="entry name" value="FN3_dom"/>
</dbReference>
<evidence type="ECO:0000256" key="8">
    <source>
        <dbReference type="ARBA" id="ARBA00023180"/>
    </source>
</evidence>
<evidence type="ECO:0000256" key="5">
    <source>
        <dbReference type="ARBA" id="ARBA00023136"/>
    </source>
</evidence>
<evidence type="ECO:0000256" key="2">
    <source>
        <dbReference type="ARBA" id="ARBA00022692"/>
    </source>
</evidence>
<dbReference type="Proteomes" id="UP000770717">
    <property type="component" value="Unassembled WGS sequence"/>
</dbReference>
<keyword evidence="6" id="KW-1015">Disulfide bond</keyword>
<dbReference type="AlphaFoldDB" id="A0A8J6FKV4"/>
<dbReference type="CDD" id="cd00063">
    <property type="entry name" value="FN3"/>
    <property type="match status" value="1"/>
</dbReference>
<dbReference type="GO" id="GO:0004896">
    <property type="term" value="F:cytokine receptor activity"/>
    <property type="evidence" value="ECO:0007669"/>
    <property type="project" value="InterPro"/>
</dbReference>
<dbReference type="Gene3D" id="2.60.40.10">
    <property type="entry name" value="Immunoglobulins"/>
    <property type="match status" value="3"/>
</dbReference>
<gene>
    <name evidence="12" type="ORF">GDO78_004846</name>
</gene>
<evidence type="ECO:0000256" key="7">
    <source>
        <dbReference type="ARBA" id="ARBA00023170"/>
    </source>
</evidence>
<dbReference type="PANTHER" id="PTHR23037:SF22">
    <property type="entry name" value="CYTOKINE RECEPTOR COMMON SUBUNIT BETA"/>
    <property type="match status" value="1"/>
</dbReference>
<feature type="domain" description="Fibronectin type-III" evidence="11">
    <location>
        <begin position="220"/>
        <end position="330"/>
    </location>
</feature>
<reference evidence="12" key="1">
    <citation type="thesis" date="2020" institute="ProQuest LLC" country="789 East Eisenhower Parkway, Ann Arbor, MI, USA">
        <title>Comparative Genomics and Chromosome Evolution.</title>
        <authorList>
            <person name="Mudd A.B."/>
        </authorList>
    </citation>
    <scope>NUCLEOTIDE SEQUENCE</scope>
    <source>
        <strain evidence="12">HN-11 Male</strain>
        <tissue evidence="12">Kidney and liver</tissue>
    </source>
</reference>
<dbReference type="PROSITE" id="PS50853">
    <property type="entry name" value="FN3"/>
    <property type="match status" value="1"/>
</dbReference>
<dbReference type="SUPFAM" id="SSF49265">
    <property type="entry name" value="Fibronectin type III"/>
    <property type="match status" value="2"/>
</dbReference>
<dbReference type="PROSITE" id="PS01355">
    <property type="entry name" value="HEMATOPO_REC_S_F1"/>
    <property type="match status" value="1"/>
</dbReference>
<dbReference type="InterPro" id="IPR013783">
    <property type="entry name" value="Ig-like_fold"/>
</dbReference>
<evidence type="ECO:0000256" key="10">
    <source>
        <dbReference type="SAM" id="SignalP"/>
    </source>
</evidence>
<dbReference type="GO" id="GO:0016064">
    <property type="term" value="P:immunoglobulin mediated immune response"/>
    <property type="evidence" value="ECO:0007669"/>
    <property type="project" value="TreeGrafter"/>
</dbReference>
<feature type="chain" id="PRO_5035297592" description="Fibronectin type-III domain-containing protein" evidence="10">
    <location>
        <begin position="24"/>
        <end position="505"/>
    </location>
</feature>
<sequence>MKINVILCCVACCLLSLFPENKGSKLKDSLYCFMQYSKKIITCSWSESERSRQFVHMSLMDINGSPVCDEMEPVQITPTHRNWKCHKILSVNSFLYQELHFIFLPDRSLESRLNVSNEGDEAKPKNLHCEVTGGIISCFWEVRQEVADSVDFTLYYQKASEKEEACQPRCWQKTPTYLSCACNFTADHKNSILLHNITVQPTDPETSKIVFKICKNIMLEPRILTVEERKEEETFEIGWKKQIEQNAHFKYKYELCYWREKDMKPNEDAVDCPGNTLSQNDNFRVLRLENPLEPGSNYSVKVRVRLGEIDPDECYKGPWSEWSNVQTFHTKSVVSTAVLFILVLSSVVFFVICAVCGYRAIVRYKKQWEDTIPNPSKSSIVKGLHKAKERLVIRYLTLQNGPSFPYEEHLYVEPYNNVLMQAPSKKDINLLEEGEEQVNWPHNELFWEDDSQCISLFKMTKEEYPAASPTEGYTPFSELVDEQENREMEDSRFTFSAFDGPYLLS</sequence>
<evidence type="ECO:0000256" key="4">
    <source>
        <dbReference type="ARBA" id="ARBA00022989"/>
    </source>
</evidence>
<dbReference type="PANTHER" id="PTHR23037">
    <property type="entry name" value="CYTOKINE RECEPTOR"/>
    <property type="match status" value="1"/>
</dbReference>
<evidence type="ECO:0000256" key="3">
    <source>
        <dbReference type="ARBA" id="ARBA00022729"/>
    </source>
</evidence>
<keyword evidence="5 9" id="KW-0472">Membrane</keyword>
<dbReference type="InterPro" id="IPR036116">
    <property type="entry name" value="FN3_sf"/>
</dbReference>